<reference evidence="2" key="1">
    <citation type="journal article" date="2013" name="Nature">
        <title>Draft genome of the wheat A-genome progenitor Triticum urartu.</title>
        <authorList>
            <person name="Ling H.Q."/>
            <person name="Zhao S."/>
            <person name="Liu D."/>
            <person name="Wang J."/>
            <person name="Sun H."/>
            <person name="Zhang C."/>
            <person name="Fan H."/>
            <person name="Li D."/>
            <person name="Dong L."/>
            <person name="Tao Y."/>
            <person name="Gao C."/>
            <person name="Wu H."/>
            <person name="Li Y."/>
            <person name="Cui Y."/>
            <person name="Guo X."/>
            <person name="Zheng S."/>
            <person name="Wang B."/>
            <person name="Yu K."/>
            <person name="Liang Q."/>
            <person name="Yang W."/>
            <person name="Lou X."/>
            <person name="Chen J."/>
            <person name="Feng M."/>
            <person name="Jian J."/>
            <person name="Zhang X."/>
            <person name="Luo G."/>
            <person name="Jiang Y."/>
            <person name="Liu J."/>
            <person name="Wang Z."/>
            <person name="Sha Y."/>
            <person name="Zhang B."/>
            <person name="Wu H."/>
            <person name="Tang D."/>
            <person name="Shen Q."/>
            <person name="Xue P."/>
            <person name="Zou S."/>
            <person name="Wang X."/>
            <person name="Liu X."/>
            <person name="Wang F."/>
            <person name="Yang Y."/>
            <person name="An X."/>
            <person name="Dong Z."/>
            <person name="Zhang K."/>
            <person name="Zhang X."/>
            <person name="Luo M.C."/>
            <person name="Dvorak J."/>
            <person name="Tong Y."/>
            <person name="Wang J."/>
            <person name="Yang H."/>
            <person name="Li Z."/>
            <person name="Wang D."/>
            <person name="Zhang A."/>
            <person name="Wang J."/>
        </authorList>
    </citation>
    <scope>NUCLEOTIDE SEQUENCE</scope>
    <source>
        <strain evidence="2">cv. G1812</strain>
    </source>
</reference>
<reference evidence="1" key="2">
    <citation type="submission" date="2018-03" db="EMBL/GenBank/DDBJ databases">
        <title>The Triticum urartu genome reveals the dynamic nature of wheat genome evolution.</title>
        <authorList>
            <person name="Ling H."/>
            <person name="Ma B."/>
            <person name="Shi X."/>
            <person name="Liu H."/>
            <person name="Dong L."/>
            <person name="Sun H."/>
            <person name="Cao Y."/>
            <person name="Gao Q."/>
            <person name="Zheng S."/>
            <person name="Li Y."/>
            <person name="Yu Y."/>
            <person name="Du H."/>
            <person name="Qi M."/>
            <person name="Li Y."/>
            <person name="Yu H."/>
            <person name="Cui Y."/>
            <person name="Wang N."/>
            <person name="Chen C."/>
            <person name="Wu H."/>
            <person name="Zhao Y."/>
            <person name="Zhang J."/>
            <person name="Li Y."/>
            <person name="Zhou W."/>
            <person name="Zhang B."/>
            <person name="Hu W."/>
            <person name="Eijk M."/>
            <person name="Tang J."/>
            <person name="Witsenboer H."/>
            <person name="Zhao S."/>
            <person name="Li Z."/>
            <person name="Zhang A."/>
            <person name="Wang D."/>
            <person name="Liang C."/>
        </authorList>
    </citation>
    <scope>NUCLEOTIDE SEQUENCE [LARGE SCALE GENOMIC DNA]</scope>
    <source>
        <strain evidence="1">cv. G1812</strain>
    </source>
</reference>
<dbReference type="AlphaFoldDB" id="A0A8R7UF32"/>
<gene>
    <name evidence="1" type="primary">LOC125508049</name>
</gene>
<accession>A0A8R7UF32</accession>
<organism evidence="1 2">
    <name type="scientific">Triticum urartu</name>
    <name type="common">Red wild einkorn</name>
    <name type="synonym">Crithodium urartu</name>
    <dbReference type="NCBI Taxonomy" id="4572"/>
    <lineage>
        <taxon>Eukaryota</taxon>
        <taxon>Viridiplantae</taxon>
        <taxon>Streptophyta</taxon>
        <taxon>Embryophyta</taxon>
        <taxon>Tracheophyta</taxon>
        <taxon>Spermatophyta</taxon>
        <taxon>Magnoliopsida</taxon>
        <taxon>Liliopsida</taxon>
        <taxon>Poales</taxon>
        <taxon>Poaceae</taxon>
        <taxon>BOP clade</taxon>
        <taxon>Pooideae</taxon>
        <taxon>Triticodae</taxon>
        <taxon>Triticeae</taxon>
        <taxon>Triticinae</taxon>
        <taxon>Triticum</taxon>
    </lineage>
</organism>
<dbReference type="Proteomes" id="UP000015106">
    <property type="component" value="Chromosome 5"/>
</dbReference>
<evidence type="ECO:0000313" key="2">
    <source>
        <dbReference type="Proteomes" id="UP000015106"/>
    </source>
</evidence>
<dbReference type="Gramene" id="TuG1812G0500000898.01.T02">
    <property type="protein sequence ID" value="TuG1812G0500000898.01.T02.cds373417"/>
    <property type="gene ID" value="TuG1812G0500000898.01"/>
</dbReference>
<reference evidence="1" key="3">
    <citation type="submission" date="2022-06" db="UniProtKB">
        <authorList>
            <consortium name="EnsemblPlants"/>
        </authorList>
    </citation>
    <scope>IDENTIFICATION</scope>
</reference>
<name>A0A8R7UF32_TRIUA</name>
<proteinExistence type="predicted"/>
<keyword evidence="2" id="KW-1185">Reference proteome</keyword>
<protein>
    <submittedName>
        <fullName evidence="1">Uncharacterized protein</fullName>
    </submittedName>
</protein>
<evidence type="ECO:0000313" key="1">
    <source>
        <dbReference type="EnsemblPlants" id="TuG1812G0500000898.01.T02.cds373417"/>
    </source>
</evidence>
<dbReference type="EnsemblPlants" id="TuG1812G0500000898.01.T02">
    <property type="protein sequence ID" value="TuG1812G0500000898.01.T02.cds373417"/>
    <property type="gene ID" value="TuG1812G0500000898.01"/>
</dbReference>
<sequence length="25" mass="2913">MLRFVSYETIQDFNTCSVSLCLIET</sequence>